<evidence type="ECO:0000256" key="2">
    <source>
        <dbReference type="ARBA" id="ARBA00005979"/>
    </source>
</evidence>
<dbReference type="FunFam" id="3.20.20.70:FF:000059">
    <property type="entry name" value="N-ethylmaleimide reductase, FMN-linked"/>
    <property type="match status" value="1"/>
</dbReference>
<reference evidence="9" key="2">
    <citation type="submission" date="2015-06" db="EMBL/GenBank/DDBJ databases">
        <authorList>
            <person name="Radhakrishnan Rajesh"/>
            <person name="Underwood Anthony"/>
            <person name="Al-Shahib Ali"/>
        </authorList>
    </citation>
    <scope>NUCLEOTIDE SEQUENCE [LARGE SCALE GENOMIC DNA]</scope>
    <source>
        <strain evidence="9">P19_London_7_VIM_2_05_10</strain>
    </source>
</reference>
<evidence type="ECO:0000313" key="8">
    <source>
        <dbReference type="EMBL" id="RPM23394.1"/>
    </source>
</evidence>
<name>A0A0C7D0E2_PSEAI</name>
<evidence type="ECO:0000313" key="5">
    <source>
        <dbReference type="EMBL" id="CRP16921.1"/>
    </source>
</evidence>
<dbReference type="GO" id="GO:0010181">
    <property type="term" value="F:FMN binding"/>
    <property type="evidence" value="ECO:0007669"/>
    <property type="project" value="InterPro"/>
</dbReference>
<evidence type="ECO:0000256" key="3">
    <source>
        <dbReference type="ARBA" id="ARBA00023002"/>
    </source>
</evidence>
<dbReference type="Proteomes" id="UP000284767">
    <property type="component" value="Unassembled WGS sequence"/>
</dbReference>
<dbReference type="NCBIfam" id="NF007899">
    <property type="entry name" value="PRK10605.1"/>
    <property type="match status" value="1"/>
</dbReference>
<reference evidence="6" key="6">
    <citation type="submission" date="2020-01" db="EMBL/GenBank/DDBJ databases">
        <title>Bacteria Cultured from War Wounds Associated with the Conflict in Eastern Ukraine.</title>
        <authorList>
            <person name="Snesrud E."/>
            <person name="Galac M.R."/>
            <person name="Mc Gann P."/>
            <person name="Valentine K."/>
            <person name="Viacheslav K."/>
        </authorList>
    </citation>
    <scope>NUCLEOTIDE SEQUENCE</scope>
    <source>
        <strain evidence="6">VNMU148</strain>
    </source>
</reference>
<reference evidence="5" key="1">
    <citation type="submission" date="2015-06" db="EMBL/GenBank/DDBJ databases">
        <authorList>
            <person name="Radhakrishnan R."/>
            <person name="Underwood A."/>
            <person name="Al-Shahib A."/>
        </authorList>
    </citation>
    <scope>NUCLEOTIDE SEQUENCE</scope>
    <source>
        <strain evidence="5">P19_London_7_VIM_2_05_10</strain>
    </source>
</reference>
<evidence type="ECO:0000313" key="11">
    <source>
        <dbReference type="Proteomes" id="UP000284767"/>
    </source>
</evidence>
<reference evidence="8 11" key="4">
    <citation type="submission" date="2017-08" db="EMBL/GenBank/DDBJ databases">
        <authorList>
            <person name="Feschi L."/>
            <person name="Jeukens J."/>
            <person name="Emond-Rheault J.-G."/>
            <person name="Kukavica-Ibrulj I."/>
            <person name="Boyle B."/>
            <person name="Levesque R.C."/>
        </authorList>
    </citation>
    <scope>NUCLEOTIDE SEQUENCE [LARGE SCALE GENOMIC DNA]</scope>
    <source>
        <strain evidence="8 11">PA-W36</strain>
    </source>
</reference>
<protein>
    <submittedName>
        <fullName evidence="7">Alkene reductase</fullName>
    </submittedName>
    <submittedName>
        <fullName evidence="5">N-ethylmaleimide reductase</fullName>
        <ecNumber evidence="5">1.-.-.-</ecNumber>
        <ecNumber evidence="6">1.3.1.-</ecNumber>
    </submittedName>
</protein>
<dbReference type="EMBL" id="NSNE01000001">
    <property type="protein sequence ID" value="RPM23394.1"/>
    <property type="molecule type" value="Genomic_DNA"/>
</dbReference>
<dbReference type="SUPFAM" id="SSF51395">
    <property type="entry name" value="FMN-linked oxidoreductases"/>
    <property type="match status" value="1"/>
</dbReference>
<dbReference type="Proteomes" id="UP000045039">
    <property type="component" value="Unassembled WGS sequence"/>
</dbReference>
<dbReference type="PANTHER" id="PTHR22893">
    <property type="entry name" value="NADH OXIDOREDUCTASE-RELATED"/>
    <property type="match status" value="1"/>
</dbReference>
<organism evidence="7 10">
    <name type="scientific">Pseudomonas aeruginosa</name>
    <dbReference type="NCBI Taxonomy" id="287"/>
    <lineage>
        <taxon>Bacteria</taxon>
        <taxon>Pseudomonadati</taxon>
        <taxon>Pseudomonadota</taxon>
        <taxon>Gammaproteobacteria</taxon>
        <taxon>Pseudomonadales</taxon>
        <taxon>Pseudomonadaceae</taxon>
        <taxon>Pseudomonas</taxon>
    </lineage>
</organism>
<evidence type="ECO:0000259" key="4">
    <source>
        <dbReference type="Pfam" id="PF00724"/>
    </source>
</evidence>
<dbReference type="EMBL" id="WXZT01000011">
    <property type="protein sequence ID" value="MZZ13730.1"/>
    <property type="molecule type" value="Genomic_DNA"/>
</dbReference>
<evidence type="ECO:0000313" key="10">
    <source>
        <dbReference type="Proteomes" id="UP000194857"/>
    </source>
</evidence>
<evidence type="ECO:0000256" key="1">
    <source>
        <dbReference type="ARBA" id="ARBA00001917"/>
    </source>
</evidence>
<accession>A0A1S1C3Q1</accession>
<sequence>MSNLLLSPLAVGNLALRNRIVMAPMTRSRAQQPGDVPTALNALYYAQRAGAGLIVSEGTQISRLGQGYAYTPGIYSEAQLAGWRQVTEAVHAAGGLIAAQLWHVGRMSHRSLQAGGEAPIAPSPIQAKAQVFIADGQGGGSMAPADAPREMTLEDIRRVRDEFVRAARNALDAGFDLVELHGANGYLIDQFLASASNRRSDAYGGSLENRARFLLEIVDALVAAVGAERVGLRLSPWGTINDMHDDEPEAMTLYLAEALQRRGIAYLHLAEWEWSGGPAYPQGFRERLRERFRAPLIVCGNYDAERAEAILQAGLADAVAIGRPFIANPDLVERIRLGAPLAEANQARFYGGDAAGYTDYPTLGQSATA</sequence>
<evidence type="ECO:0000313" key="9">
    <source>
        <dbReference type="Proteomes" id="UP000045039"/>
    </source>
</evidence>
<dbReference type="PANTHER" id="PTHR22893:SF91">
    <property type="entry name" value="NADPH DEHYDROGENASE 2-RELATED"/>
    <property type="match status" value="1"/>
</dbReference>
<dbReference type="RefSeq" id="WP_003101455.1">
    <property type="nucleotide sequence ID" value="NZ_AP014839.1"/>
</dbReference>
<dbReference type="GO" id="GO:0005829">
    <property type="term" value="C:cytosol"/>
    <property type="evidence" value="ECO:0007669"/>
    <property type="project" value="TreeGrafter"/>
</dbReference>
<dbReference type="CDD" id="cd02933">
    <property type="entry name" value="OYE_like_FMN"/>
    <property type="match status" value="1"/>
</dbReference>
<evidence type="ECO:0000313" key="7">
    <source>
        <dbReference type="EMBL" id="OTI65061.1"/>
    </source>
</evidence>
<accession>A0A0C7D0E2</accession>
<proteinExistence type="inferred from homology"/>
<feature type="domain" description="NADH:flavin oxidoreductase/NADH oxidase N-terminal" evidence="4">
    <location>
        <begin position="5"/>
        <end position="339"/>
    </location>
</feature>
<dbReference type="EMBL" id="CVVU01000210">
    <property type="protein sequence ID" value="CRP16921.1"/>
    <property type="molecule type" value="Genomic_DNA"/>
</dbReference>
<dbReference type="EC" id="1.3.1.-" evidence="6"/>
<dbReference type="AlphaFoldDB" id="A0A0C7D0E2"/>
<dbReference type="Pfam" id="PF00724">
    <property type="entry name" value="Oxidored_FMN"/>
    <property type="match status" value="1"/>
</dbReference>
<dbReference type="Proteomes" id="UP000644192">
    <property type="component" value="Unassembled WGS sequence"/>
</dbReference>
<dbReference type="OMA" id="PEKRCKF"/>
<evidence type="ECO:0000313" key="6">
    <source>
        <dbReference type="EMBL" id="MZZ13730.1"/>
    </source>
</evidence>
<keyword evidence="3 5" id="KW-0560">Oxidoreductase</keyword>
<dbReference type="InterPro" id="IPR013785">
    <property type="entry name" value="Aldolase_TIM"/>
</dbReference>
<reference evidence="8 11" key="5">
    <citation type="submission" date="2019-01" db="EMBL/GenBank/DDBJ databases">
        <title>The Pseudomonas aeruginosa pan-genome provides new insights on its population structure, horizontal gene transfer and pathogenicity.</title>
        <authorList>
            <person name="Freschi L."/>
            <person name="Vincent A.T."/>
            <person name="Jeukens J."/>
            <person name="Emond-Rheault J.-G."/>
            <person name="Kukavica-Ibrulj I."/>
            <person name="Dupont M.-J."/>
            <person name="Charette S.J."/>
            <person name="Boyle B."/>
            <person name="Levesque R.C."/>
        </authorList>
    </citation>
    <scope>NUCLEOTIDE SEQUENCE [LARGE SCALE GENOMIC DNA]</scope>
    <source>
        <strain evidence="8 11">PA-W36</strain>
    </source>
</reference>
<comment type="cofactor">
    <cofactor evidence="1">
        <name>FMN</name>
        <dbReference type="ChEBI" id="CHEBI:58210"/>
    </cofactor>
</comment>
<dbReference type="GO" id="GO:0016628">
    <property type="term" value="F:oxidoreductase activity, acting on the CH-CH group of donors, NAD or NADP as acceptor"/>
    <property type="evidence" value="ECO:0007669"/>
    <property type="project" value="UniProtKB-ARBA"/>
</dbReference>
<reference evidence="7 10" key="3">
    <citation type="submission" date="2017-05" db="EMBL/GenBank/DDBJ databases">
        <authorList>
            <person name="Song R."/>
            <person name="Chenine A.L."/>
            <person name="Ruprecht R.M."/>
        </authorList>
    </citation>
    <scope>NUCLEOTIDE SEQUENCE [LARGE SCALE GENOMIC DNA]</scope>
    <source>
        <strain evidence="7 10">S567_C10_BS</strain>
    </source>
</reference>
<dbReference type="Proteomes" id="UP000194857">
    <property type="component" value="Unassembled WGS sequence"/>
</dbReference>
<dbReference type="Gene3D" id="3.20.20.70">
    <property type="entry name" value="Aldolase class I"/>
    <property type="match status" value="1"/>
</dbReference>
<gene>
    <name evidence="6" type="primary">nemA</name>
    <name evidence="5" type="synonym">nemA_3</name>
    <name evidence="7" type="ORF">CAZ10_04640</name>
    <name evidence="6" type="ORF">GUL26_15870</name>
    <name evidence="8" type="ORF">IPC1295_02500</name>
    <name evidence="5" type="ORF">PAERUG_P19_London_7_VIM_2_05_10_03644</name>
</gene>
<dbReference type="InterPro" id="IPR001155">
    <property type="entry name" value="OxRdtase_FMN_N"/>
</dbReference>
<dbReference type="InterPro" id="IPR045247">
    <property type="entry name" value="Oye-like"/>
</dbReference>
<comment type="caution">
    <text evidence="7">The sequence shown here is derived from an EMBL/GenBank/DDBJ whole genome shotgun (WGS) entry which is preliminary data.</text>
</comment>
<comment type="similarity">
    <text evidence="2">Belongs to the NADH:flavin oxidoreductase/NADH oxidase family.</text>
</comment>
<dbReference type="EC" id="1.-.-.-" evidence="5"/>
<dbReference type="EMBL" id="NFFZ01000002">
    <property type="protein sequence ID" value="OTI65061.1"/>
    <property type="molecule type" value="Genomic_DNA"/>
</dbReference>